<keyword evidence="4" id="KW-0328">Glycosyltransferase</keyword>
<reference evidence="4" key="1">
    <citation type="submission" date="2020-11" db="EMBL/GenBank/DDBJ databases">
        <title>Azospira restricta DSM 18626 genome sequence.</title>
        <authorList>
            <person name="Moe W.M."/>
        </authorList>
    </citation>
    <scope>NUCLEOTIDE SEQUENCE</scope>
    <source>
        <strain evidence="4">DSM 18626</strain>
    </source>
</reference>
<evidence type="ECO:0000313" key="5">
    <source>
        <dbReference type="Proteomes" id="UP000663444"/>
    </source>
</evidence>
<dbReference type="GO" id="GO:0006178">
    <property type="term" value="P:guanine salvage"/>
    <property type="evidence" value="ECO:0007669"/>
    <property type="project" value="TreeGrafter"/>
</dbReference>
<dbReference type="InterPro" id="IPR029057">
    <property type="entry name" value="PRTase-like"/>
</dbReference>
<feature type="domain" description="Phosphoribosyltransferase" evidence="3">
    <location>
        <begin position="17"/>
        <end position="165"/>
    </location>
</feature>
<protein>
    <submittedName>
        <fullName evidence="4">Hypoxanthine-guanine phosphoribosyltransferase</fullName>
        <ecNumber evidence="4">2.4.2.8</ecNumber>
    </submittedName>
</protein>
<name>A0A974PWP1_9RHOO</name>
<evidence type="ECO:0000256" key="2">
    <source>
        <dbReference type="ARBA" id="ARBA00049402"/>
    </source>
</evidence>
<dbReference type="GO" id="GO:0000287">
    <property type="term" value="F:magnesium ion binding"/>
    <property type="evidence" value="ECO:0007669"/>
    <property type="project" value="TreeGrafter"/>
</dbReference>
<dbReference type="Proteomes" id="UP000663444">
    <property type="component" value="Chromosome"/>
</dbReference>
<keyword evidence="5" id="KW-1185">Reference proteome</keyword>
<sequence length="187" mass="20247">MSNVQQAKEFLASADLIHSADTVLDAVRRVAGEISEQLCEANPVLLCVMSGGVPFAGHLMTMLQFPLDFDYLHVTRYGQDTAGGALSWRAAPWIPVKGRTVLVVDDILDEGVTLAAVRDRLLQQGAARVLMAVVADKENGKQKPIAADFVALKVPDRFVFGFGMDACGAWRNLPAIYAMKEEPQCSA</sequence>
<dbReference type="GO" id="GO:0005829">
    <property type="term" value="C:cytosol"/>
    <property type="evidence" value="ECO:0007669"/>
    <property type="project" value="TreeGrafter"/>
</dbReference>
<accession>A0A974PWP1</accession>
<dbReference type="PANTHER" id="PTHR43340">
    <property type="entry name" value="HYPOXANTHINE-GUANINE PHOSPHORIBOSYLTRANSFERASE"/>
    <property type="match status" value="1"/>
</dbReference>
<dbReference type="GO" id="GO:0004422">
    <property type="term" value="F:hypoxanthine phosphoribosyltransferase activity"/>
    <property type="evidence" value="ECO:0007669"/>
    <property type="project" value="TreeGrafter"/>
</dbReference>
<evidence type="ECO:0000256" key="1">
    <source>
        <dbReference type="ARBA" id="ARBA00048811"/>
    </source>
</evidence>
<dbReference type="GO" id="GO:0032264">
    <property type="term" value="P:IMP salvage"/>
    <property type="evidence" value="ECO:0007669"/>
    <property type="project" value="TreeGrafter"/>
</dbReference>
<dbReference type="EMBL" id="CP064781">
    <property type="protein sequence ID" value="QRJ62701.1"/>
    <property type="molecule type" value="Genomic_DNA"/>
</dbReference>
<dbReference type="RefSeq" id="WP_203386230.1">
    <property type="nucleotide sequence ID" value="NZ_CP064781.1"/>
</dbReference>
<dbReference type="AlphaFoldDB" id="A0A974PWP1"/>
<dbReference type="EC" id="2.4.2.8" evidence="4"/>
<dbReference type="SUPFAM" id="SSF53271">
    <property type="entry name" value="PRTase-like"/>
    <property type="match status" value="1"/>
</dbReference>
<evidence type="ECO:0000313" key="4">
    <source>
        <dbReference type="EMBL" id="QRJ62701.1"/>
    </source>
</evidence>
<organism evidence="4 5">
    <name type="scientific">Azospira restricta</name>
    <dbReference type="NCBI Taxonomy" id="404405"/>
    <lineage>
        <taxon>Bacteria</taxon>
        <taxon>Pseudomonadati</taxon>
        <taxon>Pseudomonadota</taxon>
        <taxon>Betaproteobacteria</taxon>
        <taxon>Rhodocyclales</taxon>
        <taxon>Rhodocyclaceae</taxon>
        <taxon>Azospira</taxon>
    </lineage>
</organism>
<proteinExistence type="predicted"/>
<dbReference type="GO" id="GO:0046100">
    <property type="term" value="P:hypoxanthine metabolic process"/>
    <property type="evidence" value="ECO:0007669"/>
    <property type="project" value="TreeGrafter"/>
</dbReference>
<comment type="catalytic activity">
    <reaction evidence="1">
        <text>GMP + diphosphate = guanine + 5-phospho-alpha-D-ribose 1-diphosphate</text>
        <dbReference type="Rhea" id="RHEA:25424"/>
        <dbReference type="ChEBI" id="CHEBI:16235"/>
        <dbReference type="ChEBI" id="CHEBI:33019"/>
        <dbReference type="ChEBI" id="CHEBI:58017"/>
        <dbReference type="ChEBI" id="CHEBI:58115"/>
        <dbReference type="EC" id="2.4.2.8"/>
    </reaction>
    <physiologicalReaction direction="right-to-left" evidence="1">
        <dbReference type="Rhea" id="RHEA:25426"/>
    </physiologicalReaction>
</comment>
<evidence type="ECO:0000259" key="3">
    <source>
        <dbReference type="Pfam" id="PF00156"/>
    </source>
</evidence>
<gene>
    <name evidence="4" type="ORF">IWH25_13090</name>
</gene>
<dbReference type="CDD" id="cd06223">
    <property type="entry name" value="PRTases_typeI"/>
    <property type="match status" value="1"/>
</dbReference>
<dbReference type="InterPro" id="IPR000836">
    <property type="entry name" value="PRTase_dom"/>
</dbReference>
<dbReference type="PANTHER" id="PTHR43340:SF1">
    <property type="entry name" value="HYPOXANTHINE PHOSPHORIBOSYLTRANSFERASE"/>
    <property type="match status" value="1"/>
</dbReference>
<dbReference type="InterPro" id="IPR050408">
    <property type="entry name" value="HGPRT"/>
</dbReference>
<keyword evidence="4" id="KW-0808">Transferase</keyword>
<comment type="catalytic activity">
    <reaction evidence="2">
        <text>IMP + diphosphate = hypoxanthine + 5-phospho-alpha-D-ribose 1-diphosphate</text>
        <dbReference type="Rhea" id="RHEA:17973"/>
        <dbReference type="ChEBI" id="CHEBI:17368"/>
        <dbReference type="ChEBI" id="CHEBI:33019"/>
        <dbReference type="ChEBI" id="CHEBI:58017"/>
        <dbReference type="ChEBI" id="CHEBI:58053"/>
        <dbReference type="EC" id="2.4.2.8"/>
    </reaction>
    <physiologicalReaction direction="right-to-left" evidence="2">
        <dbReference type="Rhea" id="RHEA:17975"/>
    </physiologicalReaction>
</comment>
<dbReference type="GO" id="GO:0032263">
    <property type="term" value="P:GMP salvage"/>
    <property type="evidence" value="ECO:0007669"/>
    <property type="project" value="TreeGrafter"/>
</dbReference>
<dbReference type="Gene3D" id="3.40.50.2020">
    <property type="match status" value="1"/>
</dbReference>
<dbReference type="KEGG" id="ares:IWH25_13090"/>
<dbReference type="Pfam" id="PF00156">
    <property type="entry name" value="Pribosyltran"/>
    <property type="match status" value="1"/>
</dbReference>
<dbReference type="NCBIfam" id="NF006605">
    <property type="entry name" value="PRK09162.1"/>
    <property type="match status" value="1"/>
</dbReference>